<dbReference type="RefSeq" id="WP_127708259.1">
    <property type="nucleotide sequence ID" value="NZ_SACK01000013.1"/>
</dbReference>
<name>A0A437MHZ0_9SPHI</name>
<evidence type="ECO:0000313" key="4">
    <source>
        <dbReference type="Proteomes" id="UP000282759"/>
    </source>
</evidence>
<dbReference type="Pfam" id="PF14534">
    <property type="entry name" value="DUF4440"/>
    <property type="match status" value="1"/>
</dbReference>
<proteinExistence type="predicted"/>
<dbReference type="OrthoDB" id="1442122at2"/>
<dbReference type="InterPro" id="IPR032710">
    <property type="entry name" value="NTF2-like_dom_sf"/>
</dbReference>
<evidence type="ECO:0000313" key="3">
    <source>
        <dbReference type="EMBL" id="RVT97225.1"/>
    </source>
</evidence>
<dbReference type="AlphaFoldDB" id="A0A437MHZ0"/>
<gene>
    <name evidence="3" type="ORF">EOD41_19685</name>
</gene>
<organism evidence="3 4">
    <name type="scientific">Mucilaginibacter limnophilus</name>
    <dbReference type="NCBI Taxonomy" id="1932778"/>
    <lineage>
        <taxon>Bacteria</taxon>
        <taxon>Pseudomonadati</taxon>
        <taxon>Bacteroidota</taxon>
        <taxon>Sphingobacteriia</taxon>
        <taxon>Sphingobacteriales</taxon>
        <taxon>Sphingobacteriaceae</taxon>
        <taxon>Mucilaginibacter</taxon>
    </lineage>
</organism>
<accession>A0A437MHZ0</accession>
<keyword evidence="1" id="KW-0732">Signal</keyword>
<feature type="domain" description="DUF4440" evidence="2">
    <location>
        <begin position="27"/>
        <end position="135"/>
    </location>
</feature>
<protein>
    <submittedName>
        <fullName evidence="3">Nuclear transport factor 2 family protein</fullName>
    </submittedName>
</protein>
<dbReference type="Gene3D" id="3.10.450.50">
    <property type="match status" value="1"/>
</dbReference>
<dbReference type="InterPro" id="IPR027843">
    <property type="entry name" value="DUF4440"/>
</dbReference>
<evidence type="ECO:0000256" key="1">
    <source>
        <dbReference type="SAM" id="SignalP"/>
    </source>
</evidence>
<feature type="signal peptide" evidence="1">
    <location>
        <begin position="1"/>
        <end position="21"/>
    </location>
</feature>
<comment type="caution">
    <text evidence="3">The sequence shown here is derived from an EMBL/GenBank/DDBJ whole genome shotgun (WGS) entry which is preliminary data.</text>
</comment>
<keyword evidence="4" id="KW-1185">Reference proteome</keyword>
<evidence type="ECO:0000259" key="2">
    <source>
        <dbReference type="Pfam" id="PF14534"/>
    </source>
</evidence>
<dbReference type="EMBL" id="SACK01000013">
    <property type="protein sequence ID" value="RVT97225.1"/>
    <property type="molecule type" value="Genomic_DNA"/>
</dbReference>
<reference evidence="3 4" key="1">
    <citation type="submission" date="2019-01" db="EMBL/GenBank/DDBJ databases">
        <authorList>
            <person name="Chen W.-M."/>
        </authorList>
    </citation>
    <scope>NUCLEOTIDE SEQUENCE [LARGE SCALE GENOMIC DNA]</scope>
    <source>
        <strain evidence="3 4">YBJ-36</strain>
    </source>
</reference>
<feature type="chain" id="PRO_5019232478" evidence="1">
    <location>
        <begin position="22"/>
        <end position="146"/>
    </location>
</feature>
<dbReference type="Proteomes" id="UP000282759">
    <property type="component" value="Unassembled WGS sequence"/>
</dbReference>
<sequence>MKVSILTVLLLLVIKFSIAQSAVENEIHRLDQLEAKATISGDTLTLKKLWSPSFVVNNPANRVVNVTQIRQLMKEGKIAYTTFSRVIEKITINGPVAVTMGYEENEPEKATDNAGKKVTRRYTNVWLKEKDGWRIIARQATIIDVK</sequence>
<dbReference type="SUPFAM" id="SSF54427">
    <property type="entry name" value="NTF2-like"/>
    <property type="match status" value="1"/>
</dbReference>